<proteinExistence type="predicted"/>
<gene>
    <name evidence="2" type="ORF">SSLN_LOCUS1436</name>
</gene>
<reference evidence="4" key="1">
    <citation type="submission" date="2016-06" db="UniProtKB">
        <authorList>
            <consortium name="WormBaseParasite"/>
        </authorList>
    </citation>
    <scope>IDENTIFICATION</scope>
</reference>
<dbReference type="AlphaFoldDB" id="A0A183SB38"/>
<evidence type="ECO:0000313" key="3">
    <source>
        <dbReference type="Proteomes" id="UP000275846"/>
    </source>
</evidence>
<feature type="region of interest" description="Disordered" evidence="1">
    <location>
        <begin position="92"/>
        <end position="113"/>
    </location>
</feature>
<sequence>MMSSDEAKNKFYEDLHAEGRPHGEACWAPTVSVAVTKTAHFCCEPCETPSSADQHLLPPSDVGEGYVDASSIAGLAAAGPCSLLEARSTGHAGDQVDPQCQRMDGSPPHPFQDEVLTSTPTKDSLCDLSLGISRSDKRRVLEGCQLIIKLRPHSQSNVCYVEWLIGGLRFGLRWLRLIVTSDYLTQVRCEPFNPL</sequence>
<organism evidence="4">
    <name type="scientific">Schistocephalus solidus</name>
    <name type="common">Tapeworm</name>
    <dbReference type="NCBI Taxonomy" id="70667"/>
    <lineage>
        <taxon>Eukaryota</taxon>
        <taxon>Metazoa</taxon>
        <taxon>Spiralia</taxon>
        <taxon>Lophotrochozoa</taxon>
        <taxon>Platyhelminthes</taxon>
        <taxon>Cestoda</taxon>
        <taxon>Eucestoda</taxon>
        <taxon>Diphyllobothriidea</taxon>
        <taxon>Diphyllobothriidae</taxon>
        <taxon>Schistocephalus</taxon>
    </lineage>
</organism>
<name>A0A183SB38_SCHSO</name>
<evidence type="ECO:0000313" key="4">
    <source>
        <dbReference type="WBParaSite" id="SSLN_0000149201-mRNA-1"/>
    </source>
</evidence>
<protein>
    <submittedName>
        <fullName evidence="2 4">Uncharacterized protein</fullName>
    </submittedName>
</protein>
<evidence type="ECO:0000313" key="2">
    <source>
        <dbReference type="EMBL" id="VDL87780.1"/>
    </source>
</evidence>
<dbReference type="EMBL" id="UYSU01003134">
    <property type="protein sequence ID" value="VDL87780.1"/>
    <property type="molecule type" value="Genomic_DNA"/>
</dbReference>
<reference evidence="2 3" key="2">
    <citation type="submission" date="2018-11" db="EMBL/GenBank/DDBJ databases">
        <authorList>
            <consortium name="Pathogen Informatics"/>
        </authorList>
    </citation>
    <scope>NUCLEOTIDE SEQUENCE [LARGE SCALE GENOMIC DNA]</scope>
    <source>
        <strain evidence="2 3">NST_G2</strain>
    </source>
</reference>
<evidence type="ECO:0000256" key="1">
    <source>
        <dbReference type="SAM" id="MobiDB-lite"/>
    </source>
</evidence>
<accession>A0A183SB38</accession>
<dbReference type="Proteomes" id="UP000275846">
    <property type="component" value="Unassembled WGS sequence"/>
</dbReference>
<keyword evidence="3" id="KW-1185">Reference proteome</keyword>
<dbReference type="WBParaSite" id="SSLN_0000149201-mRNA-1">
    <property type="protein sequence ID" value="SSLN_0000149201-mRNA-1"/>
    <property type="gene ID" value="SSLN_0000149201"/>
</dbReference>